<organism evidence="2 3">
    <name type="scientific">Petropleomorpha daqingensis</name>
    <dbReference type="NCBI Taxonomy" id="2026353"/>
    <lineage>
        <taxon>Bacteria</taxon>
        <taxon>Bacillati</taxon>
        <taxon>Actinomycetota</taxon>
        <taxon>Actinomycetes</taxon>
        <taxon>Geodermatophilales</taxon>
        <taxon>Geodermatophilaceae</taxon>
        <taxon>Petropleomorpha</taxon>
    </lineage>
</organism>
<protein>
    <submittedName>
        <fullName evidence="2">Uncharacterized protein</fullName>
    </submittedName>
</protein>
<proteinExistence type="predicted"/>
<comment type="caution">
    <text evidence="2">The sequence shown here is derived from an EMBL/GenBank/DDBJ whole genome shotgun (WGS) entry which is preliminary data.</text>
</comment>
<keyword evidence="1" id="KW-0472">Membrane</keyword>
<evidence type="ECO:0000313" key="3">
    <source>
        <dbReference type="Proteomes" id="UP000541969"/>
    </source>
</evidence>
<dbReference type="RefSeq" id="WP_179716502.1">
    <property type="nucleotide sequence ID" value="NZ_JACBZT010000001.1"/>
</dbReference>
<keyword evidence="1" id="KW-0812">Transmembrane</keyword>
<evidence type="ECO:0000256" key="1">
    <source>
        <dbReference type="SAM" id="Phobius"/>
    </source>
</evidence>
<reference evidence="2 3" key="1">
    <citation type="submission" date="2020-07" db="EMBL/GenBank/DDBJ databases">
        <title>Sequencing the genomes of 1000 actinobacteria strains.</title>
        <authorList>
            <person name="Klenk H.-P."/>
        </authorList>
    </citation>
    <scope>NUCLEOTIDE SEQUENCE [LARGE SCALE GENOMIC DNA]</scope>
    <source>
        <strain evidence="2 3">DSM 104001</strain>
    </source>
</reference>
<dbReference type="AlphaFoldDB" id="A0A853CCS3"/>
<dbReference type="EMBL" id="JACBZT010000001">
    <property type="protein sequence ID" value="NYJ05825.1"/>
    <property type="molecule type" value="Genomic_DNA"/>
</dbReference>
<evidence type="ECO:0000313" key="2">
    <source>
        <dbReference type="EMBL" id="NYJ05825.1"/>
    </source>
</evidence>
<name>A0A853CCS3_9ACTN</name>
<sequence length="270" mass="28256">MTETAAGRDVPKTAVPVDPFVTQIGWLVATAGGKEQLVQRCGGLVSERTLDNWTAGSYPRTKVTGAVRDLDAWARQAMPGYPDAAGAPSLIEACGPYRSAPAVPEPAVDAEEGSPERRPRRLRWVLGAAAAVVVLIAAVVTTVVVVRHNDAEAAKAAAAAAARSAANVPLPSTGDGTSRTELTGSIGAKTFADPRTLTAGGAAIPANTEIQVRCRYYAPSVPSVTPDGFWYLIESEQWNGLWTPANSFMNGDVPGGPYTHNTDFDVPICT</sequence>
<accession>A0A853CCS3</accession>
<gene>
    <name evidence="2" type="ORF">GGQ55_002103</name>
</gene>
<keyword evidence="1" id="KW-1133">Transmembrane helix</keyword>
<feature type="transmembrane region" description="Helical" evidence="1">
    <location>
        <begin position="124"/>
        <end position="146"/>
    </location>
</feature>
<dbReference type="Proteomes" id="UP000541969">
    <property type="component" value="Unassembled WGS sequence"/>
</dbReference>
<keyword evidence="3" id="KW-1185">Reference proteome</keyword>